<accession>A0A679IIB1</accession>
<dbReference type="InterPro" id="IPR014284">
    <property type="entry name" value="RNA_pol_sigma-70_dom"/>
</dbReference>
<feature type="domain" description="RNA polymerase sigma factor 70 region 4 type 2" evidence="7">
    <location>
        <begin position="119"/>
        <end position="171"/>
    </location>
</feature>
<dbReference type="InterPro" id="IPR036388">
    <property type="entry name" value="WH-like_DNA-bd_sf"/>
</dbReference>
<keyword evidence="9" id="KW-1185">Reference proteome</keyword>
<dbReference type="KEGG" id="esg:EsVE80_12650"/>
<evidence type="ECO:0000259" key="7">
    <source>
        <dbReference type="Pfam" id="PF08281"/>
    </source>
</evidence>
<dbReference type="AlphaFoldDB" id="A0A679IIB1"/>
<dbReference type="GO" id="GO:0000428">
    <property type="term" value="C:DNA-directed RNA polymerase complex"/>
    <property type="evidence" value="ECO:0007669"/>
    <property type="project" value="UniProtKB-KW"/>
</dbReference>
<organism evidence="8 9">
    <name type="scientific">Enterococcus saigonensis</name>
    <dbReference type="NCBI Taxonomy" id="1805431"/>
    <lineage>
        <taxon>Bacteria</taxon>
        <taxon>Bacillati</taxon>
        <taxon>Bacillota</taxon>
        <taxon>Bacilli</taxon>
        <taxon>Lactobacillales</taxon>
        <taxon>Enterococcaceae</taxon>
        <taxon>Enterococcus</taxon>
    </lineage>
</organism>
<dbReference type="InterPro" id="IPR007627">
    <property type="entry name" value="RNA_pol_sigma70_r2"/>
</dbReference>
<name>A0A679IIB1_9ENTE</name>
<evidence type="ECO:0000313" key="9">
    <source>
        <dbReference type="Proteomes" id="UP000502998"/>
    </source>
</evidence>
<reference evidence="8 9" key="1">
    <citation type="submission" date="2020-02" db="EMBL/GenBank/DDBJ databases">
        <title>Characterization of vanA genotype vancomycin-resistant Enterococcus saigonensis VE80.</title>
        <authorList>
            <person name="Harada T."/>
            <person name="Motooka D."/>
            <person name="Nakamura S."/>
            <person name="Yamamoto Y."/>
            <person name="Kawahara R."/>
            <person name="Kawatsu K."/>
        </authorList>
    </citation>
    <scope>NUCLEOTIDE SEQUENCE [LARGE SCALE GENOMIC DNA]</scope>
    <source>
        <strain evidence="8 9">VE80</strain>
    </source>
</reference>
<dbReference type="InterPro" id="IPR013324">
    <property type="entry name" value="RNA_pol_sigma_r3/r4-like"/>
</dbReference>
<dbReference type="InterPro" id="IPR013249">
    <property type="entry name" value="RNA_pol_sigma70_r4_t2"/>
</dbReference>
<dbReference type="Gene3D" id="1.10.1740.10">
    <property type="match status" value="1"/>
</dbReference>
<dbReference type="EMBL" id="AP022822">
    <property type="protein sequence ID" value="BCA85742.1"/>
    <property type="molecule type" value="Genomic_DNA"/>
</dbReference>
<comment type="similarity">
    <text evidence="1">Belongs to the sigma-70 factor family. ECF subfamily.</text>
</comment>
<dbReference type="Gene3D" id="1.10.10.10">
    <property type="entry name" value="Winged helix-like DNA-binding domain superfamily/Winged helix DNA-binding domain"/>
    <property type="match status" value="1"/>
</dbReference>
<keyword evidence="4" id="KW-0238">DNA-binding</keyword>
<evidence type="ECO:0000256" key="5">
    <source>
        <dbReference type="ARBA" id="ARBA00023163"/>
    </source>
</evidence>
<feature type="domain" description="RNA polymerase sigma-70 region 2" evidence="6">
    <location>
        <begin position="48"/>
        <end position="90"/>
    </location>
</feature>
<protein>
    <submittedName>
        <fullName evidence="8">DNA-directed RNA polymerase sigma-70 factor</fullName>
    </submittedName>
</protein>
<dbReference type="GO" id="GO:0006352">
    <property type="term" value="P:DNA-templated transcription initiation"/>
    <property type="evidence" value="ECO:0007669"/>
    <property type="project" value="InterPro"/>
</dbReference>
<gene>
    <name evidence="8" type="ORF">EsVE80_12650</name>
</gene>
<evidence type="ECO:0000256" key="3">
    <source>
        <dbReference type="ARBA" id="ARBA00023082"/>
    </source>
</evidence>
<keyword evidence="5" id="KW-0804">Transcription</keyword>
<evidence type="ECO:0000256" key="2">
    <source>
        <dbReference type="ARBA" id="ARBA00023015"/>
    </source>
</evidence>
<dbReference type="RefSeq" id="WP_173102982.1">
    <property type="nucleotide sequence ID" value="NZ_AP022822.1"/>
</dbReference>
<dbReference type="GO" id="GO:0003677">
    <property type="term" value="F:DNA binding"/>
    <property type="evidence" value="ECO:0007669"/>
    <property type="project" value="UniProtKB-KW"/>
</dbReference>
<dbReference type="InterPro" id="IPR039425">
    <property type="entry name" value="RNA_pol_sigma-70-like"/>
</dbReference>
<evidence type="ECO:0000256" key="4">
    <source>
        <dbReference type="ARBA" id="ARBA00023125"/>
    </source>
</evidence>
<dbReference type="SUPFAM" id="SSF88659">
    <property type="entry name" value="Sigma3 and sigma4 domains of RNA polymerase sigma factors"/>
    <property type="match status" value="1"/>
</dbReference>
<keyword evidence="8" id="KW-0240">DNA-directed RNA polymerase</keyword>
<keyword evidence="2" id="KW-0805">Transcription regulation</keyword>
<dbReference type="Proteomes" id="UP000502998">
    <property type="component" value="Chromosome"/>
</dbReference>
<dbReference type="Pfam" id="PF08281">
    <property type="entry name" value="Sigma70_r4_2"/>
    <property type="match status" value="1"/>
</dbReference>
<dbReference type="PANTHER" id="PTHR43133:SF8">
    <property type="entry name" value="RNA POLYMERASE SIGMA FACTOR HI_1459-RELATED"/>
    <property type="match status" value="1"/>
</dbReference>
<dbReference type="PANTHER" id="PTHR43133">
    <property type="entry name" value="RNA POLYMERASE ECF-TYPE SIGMA FACTO"/>
    <property type="match status" value="1"/>
</dbReference>
<proteinExistence type="inferred from homology"/>
<dbReference type="GO" id="GO:0016987">
    <property type="term" value="F:sigma factor activity"/>
    <property type="evidence" value="ECO:0007669"/>
    <property type="project" value="UniProtKB-KW"/>
</dbReference>
<dbReference type="NCBIfam" id="TIGR02937">
    <property type="entry name" value="sigma70-ECF"/>
    <property type="match status" value="1"/>
</dbReference>
<keyword evidence="3" id="KW-0731">Sigma factor</keyword>
<dbReference type="SUPFAM" id="SSF88946">
    <property type="entry name" value="Sigma2 domain of RNA polymerase sigma factors"/>
    <property type="match status" value="1"/>
</dbReference>
<dbReference type="Pfam" id="PF04542">
    <property type="entry name" value="Sigma70_r2"/>
    <property type="match status" value="1"/>
</dbReference>
<dbReference type="InterPro" id="IPR013325">
    <property type="entry name" value="RNA_pol_sigma_r2"/>
</dbReference>
<sequence length="180" mass="21045">MKDEEIISLIRQHDFTGLEKMIEIYGETIIKTIRGVLSESSERNLWSDCENEVFYTLWKKIPSYVKEKSSLATFVMVVTRNKAIDFKRKQCLQISRQANLETEKIDKNYNQEVCPLMKEQFLELLDVLSAQDQLIFLHYYFYQTPPADIAKLLGIKTSAIYNHLTRGKTQLQNALKEELA</sequence>
<evidence type="ECO:0000313" key="8">
    <source>
        <dbReference type="EMBL" id="BCA85742.1"/>
    </source>
</evidence>
<evidence type="ECO:0000256" key="1">
    <source>
        <dbReference type="ARBA" id="ARBA00010641"/>
    </source>
</evidence>
<evidence type="ECO:0000259" key="6">
    <source>
        <dbReference type="Pfam" id="PF04542"/>
    </source>
</evidence>